<gene>
    <name evidence="4" type="ORF">OIU77_013799</name>
</gene>
<dbReference type="PANTHER" id="PTHR11782">
    <property type="entry name" value="ADENOSINE/GUANOSINE DIPHOSPHATASE"/>
    <property type="match status" value="1"/>
</dbReference>
<sequence length="477" mass="52534">MRRPHASNRVDSNTTGQHKMDPTIKLHTQTISTRSIKSKIATSVTLIVLLSCYYLFESKTKSSSKKYGIIIDGGSTGTRIHVFGYRVESGGKTVFDFEEGALKVSPGLSAYAEDPGGAGGSVEELVEFGKGRVPRELWGETEVRLMATAGVRLLDLEVQDQILNECRRVLRKSGFKFQDSWASVITGSDEGLYAWVIANYALGALGGDPLETSGIIELGGASAQVTFVSTEPVPPEFSRTVKFGNISYNIYSHSFLQLGLNAALEALRESLVSEDNHLAAESLEKVIYMDPCTPKGYSHVVESWKLSPGSLTEKNRVVSTLHSRGNFSECRSAAFSLLQKGKERCSYQHCHIGSIFVPKLQGKFLATENFFHTSKFFGLDQRAFLLNLMIAGEQFCGEDWSRLKKKHRSFKDEDLALYCFSAAYIVALLHDSLGIAIDDQRIEFANQAGNIPLDWALGAFILHTNAALTWKSTLTGL</sequence>
<dbReference type="InterPro" id="IPR000407">
    <property type="entry name" value="GDA1_CD39_NTPase"/>
</dbReference>
<dbReference type="Pfam" id="PF01150">
    <property type="entry name" value="GDA1_CD39"/>
    <property type="match status" value="1"/>
</dbReference>
<feature type="region of interest" description="Disordered" evidence="3">
    <location>
        <begin position="1"/>
        <end position="21"/>
    </location>
</feature>
<evidence type="ECO:0000256" key="1">
    <source>
        <dbReference type="ARBA" id="ARBA00009283"/>
    </source>
</evidence>
<protein>
    <recommendedName>
        <fullName evidence="6">Apyrase 6</fullName>
    </recommendedName>
</protein>
<comment type="similarity">
    <text evidence="1">Belongs to the GDA1/CD39 NTPase family.</text>
</comment>
<dbReference type="CDD" id="cd24042">
    <property type="entry name" value="ASKHA_NBD_AtAPY3-like"/>
    <property type="match status" value="1"/>
</dbReference>
<organism evidence="4 5">
    <name type="scientific">Salix suchowensis</name>
    <dbReference type="NCBI Taxonomy" id="1278906"/>
    <lineage>
        <taxon>Eukaryota</taxon>
        <taxon>Viridiplantae</taxon>
        <taxon>Streptophyta</taxon>
        <taxon>Embryophyta</taxon>
        <taxon>Tracheophyta</taxon>
        <taxon>Spermatophyta</taxon>
        <taxon>Magnoliopsida</taxon>
        <taxon>eudicotyledons</taxon>
        <taxon>Gunneridae</taxon>
        <taxon>Pentapetalae</taxon>
        <taxon>rosids</taxon>
        <taxon>fabids</taxon>
        <taxon>Malpighiales</taxon>
        <taxon>Salicaceae</taxon>
        <taxon>Saliceae</taxon>
        <taxon>Salix</taxon>
    </lineage>
</organism>
<proteinExistence type="inferred from homology"/>
<keyword evidence="5" id="KW-1185">Reference proteome</keyword>
<reference evidence="4" key="1">
    <citation type="submission" date="2022-10" db="EMBL/GenBank/DDBJ databases">
        <authorList>
            <person name="Hyden B.L."/>
            <person name="Feng K."/>
            <person name="Yates T."/>
            <person name="Jawdy S."/>
            <person name="Smart L.B."/>
            <person name="Muchero W."/>
        </authorList>
    </citation>
    <scope>NUCLEOTIDE SEQUENCE</scope>
    <source>
        <tissue evidence="4">Shoot tip</tissue>
    </source>
</reference>
<evidence type="ECO:0000256" key="2">
    <source>
        <dbReference type="ARBA" id="ARBA00022801"/>
    </source>
</evidence>
<name>A0ABQ8ZV31_9ROSI</name>
<comment type="caution">
    <text evidence="4">The sequence shown here is derived from an EMBL/GenBank/DDBJ whole genome shotgun (WGS) entry which is preliminary data.</text>
</comment>
<evidence type="ECO:0000313" key="5">
    <source>
        <dbReference type="Proteomes" id="UP001141253"/>
    </source>
</evidence>
<evidence type="ECO:0000256" key="3">
    <source>
        <dbReference type="SAM" id="MobiDB-lite"/>
    </source>
</evidence>
<reference evidence="4" key="2">
    <citation type="journal article" date="2023" name="Int. J. Mol. Sci.">
        <title>De Novo Assembly and Annotation of 11 Diverse Shrub Willow (Salix) Genomes Reveals Novel Gene Organization in Sex-Linked Regions.</title>
        <authorList>
            <person name="Hyden B."/>
            <person name="Feng K."/>
            <person name="Yates T.B."/>
            <person name="Jawdy S."/>
            <person name="Cereghino C."/>
            <person name="Smart L.B."/>
            <person name="Muchero W."/>
        </authorList>
    </citation>
    <scope>NUCLEOTIDE SEQUENCE</scope>
    <source>
        <tissue evidence="4">Shoot tip</tissue>
    </source>
</reference>
<evidence type="ECO:0008006" key="6">
    <source>
        <dbReference type="Google" id="ProtNLM"/>
    </source>
</evidence>
<dbReference type="Gene3D" id="3.30.420.40">
    <property type="match status" value="1"/>
</dbReference>
<dbReference type="EMBL" id="JAPFFI010000024">
    <property type="protein sequence ID" value="KAJ6312116.1"/>
    <property type="molecule type" value="Genomic_DNA"/>
</dbReference>
<evidence type="ECO:0000313" key="4">
    <source>
        <dbReference type="EMBL" id="KAJ6312116.1"/>
    </source>
</evidence>
<dbReference type="Gene3D" id="3.30.420.150">
    <property type="entry name" value="Exopolyphosphatase. Domain 2"/>
    <property type="match status" value="1"/>
</dbReference>
<keyword evidence="2" id="KW-0378">Hydrolase</keyword>
<dbReference type="Proteomes" id="UP001141253">
    <property type="component" value="Chromosome 10"/>
</dbReference>
<accession>A0ABQ8ZV31</accession>
<dbReference type="PANTHER" id="PTHR11782:SF3">
    <property type="entry name" value="APYRASE 6-RELATED"/>
    <property type="match status" value="1"/>
</dbReference>